<dbReference type="InterPro" id="IPR038566">
    <property type="entry name" value="Mediator_Med6_sf"/>
</dbReference>
<dbReference type="PANTHER" id="PTHR13104">
    <property type="entry name" value="MED-6-RELATED"/>
    <property type="match status" value="1"/>
</dbReference>
<keyword evidence="4 8" id="KW-0805">Transcription regulation</keyword>
<sequence>MAQQVEEIEQDLSHIHWSWPEAIAANPARSLATPDLAMDYFAYSPFWDAKSNNNVLRTQRRIENPAYGHAEEKVELNAFMSGFEYVVAHSQPSDLFVIHRREVEPSGKRDRVTGAWFILHEKIYQCPTLFDVMSTRLKNATSLISKTLGILSENRPPANPRTTTLWRSIPSAASSQPDGIQPSSLDGAKEPDEEKRDDGLSGSSPLDGSDGKASPTGPDWHLFHALQVTRASLVSLETLAKTPAQTSDPREVLKNIEIAMDNQFGGQNQSLSGKGLNVKGGAAPVRNISVPFVPKYSAGYANSAVGLTPSTSGGAASLGVSTAAVPTMEASRSPLKWPGGDKSVPIAGAVVGASSPLAGQTGQ</sequence>
<evidence type="ECO:0000256" key="3">
    <source>
        <dbReference type="ARBA" id="ARBA00020634"/>
    </source>
</evidence>
<dbReference type="Proteomes" id="UP000199727">
    <property type="component" value="Unassembled WGS sequence"/>
</dbReference>
<keyword evidence="8" id="KW-0010">Activator</keyword>
<comment type="function">
    <text evidence="8">Component of the Mediator complex, a coactivator involved in the regulated transcription of nearly all RNA polymerase II-dependent genes. Mediator functions as a bridge to convey information from gene-specific regulatory proteins to the basal RNA polymerase II transcription machinery. Mediator is recruited to promoters by direct interactions with regulatory proteins and serves as a scaffold for the assembly of a functional preinitiation complex with RNA polymerase II and the general transcription factors.</text>
</comment>
<dbReference type="EMBL" id="AMKT01000007">
    <property type="protein sequence ID" value="OXG29940.1"/>
    <property type="molecule type" value="Genomic_DNA"/>
</dbReference>
<dbReference type="AlphaFoldDB" id="A0A854QMH2"/>
<evidence type="ECO:0000256" key="2">
    <source>
        <dbReference type="ARBA" id="ARBA00007526"/>
    </source>
</evidence>
<evidence type="ECO:0000256" key="9">
    <source>
        <dbReference type="SAM" id="MobiDB-lite"/>
    </source>
</evidence>
<proteinExistence type="inferred from homology"/>
<evidence type="ECO:0000256" key="5">
    <source>
        <dbReference type="ARBA" id="ARBA00023163"/>
    </source>
</evidence>
<accession>A0A854QMH2</accession>
<protein>
    <recommendedName>
        <fullName evidence="3 8">Mediator of RNA polymerase II transcription subunit 6</fullName>
    </recommendedName>
    <alternativeName>
        <fullName evidence="7 8">Mediator complex subunit 6</fullName>
    </alternativeName>
</protein>
<dbReference type="InterPro" id="IPR007018">
    <property type="entry name" value="Mediator_Med6"/>
</dbReference>
<evidence type="ECO:0000256" key="8">
    <source>
        <dbReference type="RuleBase" id="RU364143"/>
    </source>
</evidence>
<comment type="similarity">
    <text evidence="2 8">Belongs to the Mediator complex subunit 6 family.</text>
</comment>
<evidence type="ECO:0000256" key="4">
    <source>
        <dbReference type="ARBA" id="ARBA00023015"/>
    </source>
</evidence>
<feature type="region of interest" description="Disordered" evidence="9">
    <location>
        <begin position="171"/>
        <end position="218"/>
    </location>
</feature>
<feature type="compositionally biased region" description="Polar residues" evidence="9">
    <location>
        <begin position="171"/>
        <end position="184"/>
    </location>
</feature>
<keyword evidence="6 8" id="KW-0539">Nucleus</keyword>
<feature type="compositionally biased region" description="Basic and acidic residues" evidence="9">
    <location>
        <begin position="187"/>
        <end position="199"/>
    </location>
</feature>
<name>A0A854QMH2_CRYNE</name>
<organism evidence="10 11">
    <name type="scientific">Cryptococcus neoformans Tu259-1</name>
    <dbReference type="NCBI Taxonomy" id="1230072"/>
    <lineage>
        <taxon>Eukaryota</taxon>
        <taxon>Fungi</taxon>
        <taxon>Dikarya</taxon>
        <taxon>Basidiomycota</taxon>
        <taxon>Agaricomycotina</taxon>
        <taxon>Tremellomycetes</taxon>
        <taxon>Tremellales</taxon>
        <taxon>Cryptococcaceae</taxon>
        <taxon>Cryptococcus</taxon>
        <taxon>Cryptococcus neoformans species complex</taxon>
    </lineage>
</organism>
<evidence type="ECO:0000256" key="7">
    <source>
        <dbReference type="ARBA" id="ARBA00031259"/>
    </source>
</evidence>
<evidence type="ECO:0000256" key="1">
    <source>
        <dbReference type="ARBA" id="ARBA00004123"/>
    </source>
</evidence>
<dbReference type="GO" id="GO:0003712">
    <property type="term" value="F:transcription coregulator activity"/>
    <property type="evidence" value="ECO:0007669"/>
    <property type="project" value="InterPro"/>
</dbReference>
<dbReference type="Pfam" id="PF04934">
    <property type="entry name" value="Med6"/>
    <property type="match status" value="1"/>
</dbReference>
<dbReference type="Gene3D" id="3.10.450.580">
    <property type="entry name" value="Mediator complex, subunit Med6"/>
    <property type="match status" value="1"/>
</dbReference>
<dbReference type="OrthoDB" id="344220at2759"/>
<comment type="subcellular location">
    <subcellularLocation>
        <location evidence="1 8">Nucleus</location>
    </subcellularLocation>
</comment>
<evidence type="ECO:0000313" key="10">
    <source>
        <dbReference type="EMBL" id="OXG29940.1"/>
    </source>
</evidence>
<evidence type="ECO:0000313" key="11">
    <source>
        <dbReference type="Proteomes" id="UP000199727"/>
    </source>
</evidence>
<dbReference type="GO" id="GO:0006357">
    <property type="term" value="P:regulation of transcription by RNA polymerase II"/>
    <property type="evidence" value="ECO:0007669"/>
    <property type="project" value="InterPro"/>
</dbReference>
<reference evidence="10 11" key="1">
    <citation type="submission" date="2017-06" db="EMBL/GenBank/DDBJ databases">
        <title>Global population genomics of the pathogenic fungus Cryptococcus neoformans var. grubii.</title>
        <authorList>
            <person name="Cuomo C."/>
            <person name="Litvintseva A."/>
            <person name="Chen Y."/>
            <person name="Young S."/>
            <person name="Zeng Q."/>
            <person name="Chapman S."/>
            <person name="Gujja S."/>
            <person name="Saif S."/>
            <person name="Birren B."/>
        </authorList>
    </citation>
    <scope>NUCLEOTIDE SEQUENCE [LARGE SCALE GENOMIC DNA]</scope>
    <source>
        <strain evidence="10 11">Tu259-1</strain>
    </source>
</reference>
<comment type="subunit">
    <text evidence="8">Component of the Mediator complex.</text>
</comment>
<gene>
    <name evidence="8" type="primary">MED6</name>
    <name evidence="10" type="ORF">C361_00376</name>
</gene>
<dbReference type="GO" id="GO:0016592">
    <property type="term" value="C:mediator complex"/>
    <property type="evidence" value="ECO:0007669"/>
    <property type="project" value="InterPro"/>
</dbReference>
<evidence type="ECO:0000256" key="6">
    <source>
        <dbReference type="ARBA" id="ARBA00023242"/>
    </source>
</evidence>
<comment type="caution">
    <text evidence="10">The sequence shown here is derived from an EMBL/GenBank/DDBJ whole genome shotgun (WGS) entry which is preliminary data.</text>
</comment>
<keyword evidence="5 8" id="KW-0804">Transcription</keyword>